<gene>
    <name evidence="1" type="ORF">KW868_09815</name>
</gene>
<dbReference type="AlphaFoldDB" id="A0A077KWZ8"/>
<dbReference type="KEGG" id="agu:AS4_04330"/>
<accession>A0A077KWZ8</accession>
<organism evidence="1 2">
    <name type="scientific">Acinetobacter guillouiae</name>
    <name type="common">Acinetobacter genomosp. 11</name>
    <dbReference type="NCBI Taxonomy" id="106649"/>
    <lineage>
        <taxon>Bacteria</taxon>
        <taxon>Pseudomonadati</taxon>
        <taxon>Pseudomonadota</taxon>
        <taxon>Gammaproteobacteria</taxon>
        <taxon>Moraxellales</taxon>
        <taxon>Moraxellaceae</taxon>
        <taxon>Acinetobacter</taxon>
    </lineage>
</organism>
<dbReference type="GeneID" id="67742562"/>
<evidence type="ECO:0000313" key="2">
    <source>
        <dbReference type="Proteomes" id="UP000887320"/>
    </source>
</evidence>
<name>A0A077KWZ8_ACIGI</name>
<comment type="caution">
    <text evidence="1">The sequence shown here is derived from an EMBL/GenBank/DDBJ whole genome shotgun (WGS) entry which is preliminary data.</text>
</comment>
<dbReference type="EMBL" id="JAHWXT010000003">
    <property type="protein sequence ID" value="MCF0264761.1"/>
    <property type="molecule type" value="Genomic_DNA"/>
</dbReference>
<evidence type="ECO:0000313" key="1">
    <source>
        <dbReference type="EMBL" id="MCF0264761.1"/>
    </source>
</evidence>
<reference evidence="1" key="1">
    <citation type="submission" date="2021-07" db="EMBL/GenBank/DDBJ databases">
        <authorList>
            <person name="Fernandez M."/>
            <person name="Pereira P."/>
            <person name="Torres Tejerizo G.A."/>
            <person name="Gonzalez P."/>
            <person name="Agostini E."/>
        </authorList>
    </citation>
    <scope>NUCLEOTIDE SEQUENCE</scope>
    <source>
        <strain evidence="1">SFC 500-1A</strain>
    </source>
</reference>
<protein>
    <submittedName>
        <fullName evidence="1">Uncharacterized protein</fullName>
    </submittedName>
</protein>
<proteinExistence type="predicted"/>
<dbReference type="Proteomes" id="UP000887320">
    <property type="component" value="Unassembled WGS sequence"/>
</dbReference>
<sequence length="64" mass="7506">MAELPKKTKVNKKDGQLLIRINSAERDQFLQLCETMDTSAARELRKFIRSFIKKHQPTDTQTKE</sequence>
<dbReference type="RefSeq" id="WP_004718119.1">
    <property type="nucleotide sequence ID" value="NZ_AP014630.1"/>
</dbReference>